<proteinExistence type="predicted"/>
<dbReference type="CDD" id="cd07185">
    <property type="entry name" value="OmpA_C-like"/>
    <property type="match status" value="1"/>
</dbReference>
<feature type="signal peptide" evidence="6">
    <location>
        <begin position="1"/>
        <end position="21"/>
    </location>
</feature>
<sequence>MKTLYKALAVSALAAAMTACATTPSKVTAEGTTDNPVWPRWDSVTFDKNRGTFPNLASLKEVKAGMTKDQLYQLLGRPHYDEVWRPREWNYLFHFHTPGVGTDDVTTCQFKVLFDKDKFTRTFYWNPVDPVDGACPPAQPDAPVVVKEIIREVPAPVAPVQPAPAAPQLQRYTLNADALFAFDKHTLTDMLPGGRRDLDELAARLKTFDQLNAVIVTGHTDLLGTDAYNQRLSQNRAKTVVNYLVSQGIPANLIRSYGAGETEQIKACDMKLPRPQLIECLQPNRRVTVDVDGSGILNPGETAPVIRK</sequence>
<dbReference type="InterPro" id="IPR002368">
    <property type="entry name" value="OmpA"/>
</dbReference>
<evidence type="ECO:0000313" key="9">
    <source>
        <dbReference type="Proteomes" id="UP000189800"/>
    </source>
</evidence>
<evidence type="ECO:0000256" key="5">
    <source>
        <dbReference type="PROSITE-ProRule" id="PRU00473"/>
    </source>
</evidence>
<evidence type="ECO:0000256" key="3">
    <source>
        <dbReference type="ARBA" id="ARBA00023136"/>
    </source>
</evidence>
<dbReference type="InterPro" id="IPR050330">
    <property type="entry name" value="Bact_OuterMem_StrucFunc"/>
</dbReference>
<dbReference type="InterPro" id="IPR037873">
    <property type="entry name" value="BamE-like"/>
</dbReference>
<dbReference type="PRINTS" id="PR01021">
    <property type="entry name" value="OMPADOMAIN"/>
</dbReference>
<dbReference type="Gene3D" id="3.30.1330.60">
    <property type="entry name" value="OmpA-like domain"/>
    <property type="match status" value="1"/>
</dbReference>
<dbReference type="GO" id="GO:0015288">
    <property type="term" value="F:porin activity"/>
    <property type="evidence" value="ECO:0007669"/>
    <property type="project" value="InterPro"/>
</dbReference>
<dbReference type="PANTHER" id="PTHR30329:SF21">
    <property type="entry name" value="LIPOPROTEIN YIAD-RELATED"/>
    <property type="match status" value="1"/>
</dbReference>
<protein>
    <recommendedName>
        <fullName evidence="7">OmpA-like domain-containing protein</fullName>
    </recommendedName>
</protein>
<dbReference type="Pfam" id="PF04355">
    <property type="entry name" value="BamE"/>
    <property type="match status" value="1"/>
</dbReference>
<organism evidence="8 9">
    <name type="scientific">Moraxella pluranimalium</name>
    <dbReference type="NCBI Taxonomy" id="470453"/>
    <lineage>
        <taxon>Bacteria</taxon>
        <taxon>Pseudomonadati</taxon>
        <taxon>Pseudomonadota</taxon>
        <taxon>Gammaproteobacteria</taxon>
        <taxon>Moraxellales</taxon>
        <taxon>Moraxellaceae</taxon>
        <taxon>Moraxella</taxon>
    </lineage>
</organism>
<dbReference type="PRINTS" id="PR01022">
    <property type="entry name" value="OUTRMMBRANEA"/>
</dbReference>
<feature type="chain" id="PRO_5013091790" description="OmpA-like domain-containing protein" evidence="6">
    <location>
        <begin position="22"/>
        <end position="308"/>
    </location>
</feature>
<evidence type="ECO:0000256" key="2">
    <source>
        <dbReference type="ARBA" id="ARBA00022729"/>
    </source>
</evidence>
<dbReference type="InterPro" id="IPR007450">
    <property type="entry name" value="BamE_dom"/>
</dbReference>
<name>A0A1T0CDJ0_9GAMM</name>
<dbReference type="InterPro" id="IPR036737">
    <property type="entry name" value="OmpA-like_sf"/>
</dbReference>
<dbReference type="EMBL" id="MUYU01000037">
    <property type="protein sequence ID" value="OOS20402.1"/>
    <property type="molecule type" value="Genomic_DNA"/>
</dbReference>
<dbReference type="OrthoDB" id="1149075at2"/>
<dbReference type="PROSITE" id="PS51123">
    <property type="entry name" value="OMPA_2"/>
    <property type="match status" value="1"/>
</dbReference>
<keyword evidence="9" id="KW-1185">Reference proteome</keyword>
<dbReference type="PROSITE" id="PS51257">
    <property type="entry name" value="PROKAR_LIPOPROTEIN"/>
    <property type="match status" value="1"/>
</dbReference>
<dbReference type="AlphaFoldDB" id="A0A1T0CDJ0"/>
<gene>
    <name evidence="8" type="ORF">B0680_10475</name>
</gene>
<dbReference type="RefSeq" id="WP_078255044.1">
    <property type="nucleotide sequence ID" value="NZ_MUYU01000037.1"/>
</dbReference>
<dbReference type="PROSITE" id="PS01068">
    <property type="entry name" value="OMPA_1"/>
    <property type="match status" value="1"/>
</dbReference>
<reference evidence="8 9" key="1">
    <citation type="submission" date="2017-02" db="EMBL/GenBank/DDBJ databases">
        <title>Draft genome sequence of Moraxella pluranimalium CCUG 54913T type strain.</title>
        <authorList>
            <person name="Salva-Serra F."/>
            <person name="Engstrom-Jakobsson H."/>
            <person name="Thorell K."/>
            <person name="Jaen-Luchoro D."/>
            <person name="Gonzales-Siles L."/>
            <person name="Karlsson R."/>
            <person name="Yazdan S."/>
            <person name="Boulund F."/>
            <person name="Johnning A."/>
            <person name="Engstrand L."/>
            <person name="Kristiansson E."/>
            <person name="Moore E."/>
        </authorList>
    </citation>
    <scope>NUCLEOTIDE SEQUENCE [LARGE SCALE GENOMIC DNA]</scope>
    <source>
        <strain evidence="8 9">CCUG 54913</strain>
    </source>
</reference>
<dbReference type="Proteomes" id="UP000189800">
    <property type="component" value="Unassembled WGS sequence"/>
</dbReference>
<dbReference type="SUPFAM" id="SSF103088">
    <property type="entry name" value="OmpA-like"/>
    <property type="match status" value="1"/>
</dbReference>
<dbReference type="Pfam" id="PF00691">
    <property type="entry name" value="OmpA"/>
    <property type="match status" value="1"/>
</dbReference>
<evidence type="ECO:0000256" key="6">
    <source>
        <dbReference type="SAM" id="SignalP"/>
    </source>
</evidence>
<dbReference type="InterPro" id="IPR006664">
    <property type="entry name" value="OMP_bac"/>
</dbReference>
<dbReference type="Gene3D" id="3.30.1450.10">
    <property type="match status" value="1"/>
</dbReference>
<dbReference type="InterPro" id="IPR006690">
    <property type="entry name" value="OMPA-like_CS"/>
</dbReference>
<accession>A0A1T0CDJ0</accession>
<comment type="subcellular location">
    <subcellularLocation>
        <location evidence="1">Cell outer membrane</location>
    </subcellularLocation>
</comment>
<dbReference type="STRING" id="470453.B0680_10475"/>
<keyword evidence="3 5" id="KW-0472">Membrane</keyword>
<comment type="caution">
    <text evidence="8">The sequence shown here is derived from an EMBL/GenBank/DDBJ whole genome shotgun (WGS) entry which is preliminary data.</text>
</comment>
<evidence type="ECO:0000259" key="7">
    <source>
        <dbReference type="PROSITE" id="PS51123"/>
    </source>
</evidence>
<evidence type="ECO:0000313" key="8">
    <source>
        <dbReference type="EMBL" id="OOS20402.1"/>
    </source>
</evidence>
<keyword evidence="2 6" id="KW-0732">Signal</keyword>
<keyword evidence="4" id="KW-0998">Cell outer membrane</keyword>
<feature type="domain" description="OmpA-like" evidence="7">
    <location>
        <begin position="167"/>
        <end position="295"/>
    </location>
</feature>
<evidence type="ECO:0000256" key="4">
    <source>
        <dbReference type="ARBA" id="ARBA00023237"/>
    </source>
</evidence>
<dbReference type="PANTHER" id="PTHR30329">
    <property type="entry name" value="STATOR ELEMENT OF FLAGELLAR MOTOR COMPLEX"/>
    <property type="match status" value="1"/>
</dbReference>
<dbReference type="GO" id="GO:0009279">
    <property type="term" value="C:cell outer membrane"/>
    <property type="evidence" value="ECO:0007669"/>
    <property type="project" value="UniProtKB-SubCell"/>
</dbReference>
<evidence type="ECO:0000256" key="1">
    <source>
        <dbReference type="ARBA" id="ARBA00004442"/>
    </source>
</evidence>
<dbReference type="InterPro" id="IPR006665">
    <property type="entry name" value="OmpA-like"/>
</dbReference>